<dbReference type="GO" id="GO:0015562">
    <property type="term" value="F:efflux transmembrane transporter activity"/>
    <property type="evidence" value="ECO:0007669"/>
    <property type="project" value="InterPro"/>
</dbReference>
<feature type="domain" description="CusB-like beta-barrel" evidence="7">
    <location>
        <begin position="280"/>
        <end position="353"/>
    </location>
</feature>
<dbReference type="Proteomes" id="UP000297597">
    <property type="component" value="Unassembled WGS sequence"/>
</dbReference>
<keyword evidence="5" id="KW-1133">Transmembrane helix</keyword>
<dbReference type="EMBL" id="QFFZ01000001">
    <property type="protein sequence ID" value="TEB13743.1"/>
    <property type="molecule type" value="Genomic_DNA"/>
</dbReference>
<feature type="domain" description="Multidrug resistance protein MdtA-like C-terminal permuted SH3" evidence="8">
    <location>
        <begin position="381"/>
        <end position="428"/>
    </location>
</feature>
<dbReference type="Pfam" id="PF25967">
    <property type="entry name" value="RND-MFP_C"/>
    <property type="match status" value="1"/>
</dbReference>
<dbReference type="InterPro" id="IPR050465">
    <property type="entry name" value="UPF0194_transport"/>
</dbReference>
<proteinExistence type="predicted"/>
<dbReference type="InterPro" id="IPR058627">
    <property type="entry name" value="MdtA-like_C"/>
</dbReference>
<comment type="caution">
    <text evidence="9">The sequence shown here is derived from an EMBL/GenBank/DDBJ whole genome shotgun (WGS) entry which is preliminary data.</text>
</comment>
<dbReference type="PANTHER" id="PTHR32347:SF23">
    <property type="entry name" value="BLL5650 PROTEIN"/>
    <property type="match status" value="1"/>
</dbReference>
<keyword evidence="2 3" id="KW-0175">Coiled coil</keyword>
<evidence type="ECO:0000313" key="9">
    <source>
        <dbReference type="EMBL" id="TEB13743.1"/>
    </source>
</evidence>
<dbReference type="PANTHER" id="PTHR32347">
    <property type="entry name" value="EFFLUX SYSTEM COMPONENT YKNX-RELATED"/>
    <property type="match status" value="1"/>
</dbReference>
<dbReference type="InterPro" id="IPR058792">
    <property type="entry name" value="Beta-barrel_RND_2"/>
</dbReference>
<keyword evidence="10" id="KW-1185">Reference proteome</keyword>
<dbReference type="GO" id="GO:0030313">
    <property type="term" value="C:cell envelope"/>
    <property type="evidence" value="ECO:0007669"/>
    <property type="project" value="UniProtKB-SubCell"/>
</dbReference>
<feature type="transmembrane region" description="Helical" evidence="5">
    <location>
        <begin position="21"/>
        <end position="41"/>
    </location>
</feature>
<evidence type="ECO:0000259" key="7">
    <source>
        <dbReference type="Pfam" id="PF25954"/>
    </source>
</evidence>
<name>A0A4Y7RY28_9FIRM</name>
<reference evidence="9 10" key="1">
    <citation type="journal article" date="2018" name="Environ. Microbiol.">
        <title>Novel energy conservation strategies and behaviour of Pelotomaculum schinkii driving syntrophic propionate catabolism.</title>
        <authorList>
            <person name="Hidalgo-Ahumada C.A.P."/>
            <person name="Nobu M.K."/>
            <person name="Narihiro T."/>
            <person name="Tamaki H."/>
            <person name="Liu W.T."/>
            <person name="Kamagata Y."/>
            <person name="Stams A.J.M."/>
            <person name="Imachi H."/>
            <person name="Sousa D.Z."/>
        </authorList>
    </citation>
    <scope>NUCLEOTIDE SEQUENCE [LARGE SCALE GENOMIC DNA]</scope>
    <source>
        <strain evidence="9 10">MGP</strain>
    </source>
</reference>
<evidence type="ECO:0000259" key="8">
    <source>
        <dbReference type="Pfam" id="PF25967"/>
    </source>
</evidence>
<dbReference type="Pfam" id="PF25954">
    <property type="entry name" value="Beta-barrel_RND_2"/>
    <property type="match status" value="1"/>
</dbReference>
<organism evidence="9 10">
    <name type="scientific">Pelotomaculum propionicicum</name>
    <dbReference type="NCBI Taxonomy" id="258475"/>
    <lineage>
        <taxon>Bacteria</taxon>
        <taxon>Bacillati</taxon>
        <taxon>Bacillota</taxon>
        <taxon>Clostridia</taxon>
        <taxon>Eubacteriales</taxon>
        <taxon>Desulfotomaculaceae</taxon>
        <taxon>Pelotomaculum</taxon>
    </lineage>
</organism>
<evidence type="ECO:0000256" key="1">
    <source>
        <dbReference type="ARBA" id="ARBA00004196"/>
    </source>
</evidence>
<dbReference type="Gene3D" id="1.10.287.470">
    <property type="entry name" value="Helix hairpin bin"/>
    <property type="match status" value="2"/>
</dbReference>
<feature type="compositionally biased region" description="Low complexity" evidence="4">
    <location>
        <begin position="429"/>
        <end position="458"/>
    </location>
</feature>
<feature type="domain" description="YbhG-like alpha-helical hairpin" evidence="6">
    <location>
        <begin position="108"/>
        <end position="228"/>
    </location>
</feature>
<dbReference type="Gene3D" id="2.40.30.170">
    <property type="match status" value="1"/>
</dbReference>
<evidence type="ECO:0000256" key="2">
    <source>
        <dbReference type="ARBA" id="ARBA00023054"/>
    </source>
</evidence>
<accession>A0A4Y7RY28</accession>
<gene>
    <name evidence="9" type="primary">macA_2</name>
    <name evidence="9" type="ORF">Pmgp_00151</name>
</gene>
<dbReference type="Pfam" id="PF25881">
    <property type="entry name" value="HH_YBHG"/>
    <property type="match status" value="1"/>
</dbReference>
<evidence type="ECO:0000256" key="4">
    <source>
        <dbReference type="SAM" id="MobiDB-lite"/>
    </source>
</evidence>
<dbReference type="AlphaFoldDB" id="A0A4Y7RY28"/>
<comment type="subcellular location">
    <subcellularLocation>
        <location evidence="1">Cell envelope</location>
    </subcellularLocation>
</comment>
<feature type="coiled-coil region" evidence="3">
    <location>
        <begin position="141"/>
        <end position="199"/>
    </location>
</feature>
<dbReference type="Gene3D" id="2.40.420.20">
    <property type="match status" value="1"/>
</dbReference>
<keyword evidence="5" id="KW-0472">Membrane</keyword>
<evidence type="ECO:0000259" key="6">
    <source>
        <dbReference type="Pfam" id="PF25881"/>
    </source>
</evidence>
<dbReference type="Gene3D" id="2.40.50.100">
    <property type="match status" value="1"/>
</dbReference>
<dbReference type="OrthoDB" id="9791520at2"/>
<evidence type="ECO:0000256" key="3">
    <source>
        <dbReference type="SAM" id="Coils"/>
    </source>
</evidence>
<evidence type="ECO:0000256" key="5">
    <source>
        <dbReference type="SAM" id="Phobius"/>
    </source>
</evidence>
<dbReference type="RefSeq" id="WP_134212051.1">
    <property type="nucleotide sequence ID" value="NZ_QFFZ01000001.1"/>
</dbReference>
<dbReference type="SUPFAM" id="SSF111369">
    <property type="entry name" value="HlyD-like secretion proteins"/>
    <property type="match status" value="2"/>
</dbReference>
<feature type="region of interest" description="Disordered" evidence="4">
    <location>
        <begin position="429"/>
        <end position="467"/>
    </location>
</feature>
<protein>
    <submittedName>
        <fullName evidence="9">Macrolide export protein MacA</fullName>
    </submittedName>
</protein>
<keyword evidence="5" id="KW-0812">Transmembrane</keyword>
<sequence length="467" mass="48094">MRKILSPVLTKLNKLPAKRKKILLLAVVIVIAGVAGYNFLWGSKKTASNYITSTVKKGTVANTIPATGTIEPVSTVSLSYENAEIIKKIYVKVGDHVTAGQLLAEQEEDDLQAEVTQSSASLKSANAKLNDLLDGATEEEIIKAEASVNTAQSAYDQAKANLERYQQLFDAGVISKADLDSYNNSYISAESNLRQAKASLQTTLNGATAADIAAAEASVESSSAQLKMKVKSLEGAKMTSPMNGIVSAINGGEGQRATANNNSTSSGSGFITLISEALQVEAQVNEADIGNLAIGQTAQLTVNSFPNKTFTGKVSSISPVATTVSNVQVYDTVIQLDENQTGLKAGMPATITIIVEKAENVLTVPKGAVTYAAKQAGAGNNGPGGGANVIVMDKSGNMTTRKVVLGLSDSSSYEVKEGLNEGETVVIGVGGTASNTGTGSSSSSSKSSSSNNKSSGGSPLMGGGPPR</sequence>
<dbReference type="InterPro" id="IPR059052">
    <property type="entry name" value="HH_YbhG-like"/>
</dbReference>
<evidence type="ECO:0000313" key="10">
    <source>
        <dbReference type="Proteomes" id="UP000297597"/>
    </source>
</evidence>